<evidence type="ECO:0000256" key="2">
    <source>
        <dbReference type="ARBA" id="ARBA00022475"/>
    </source>
</evidence>
<protein>
    <submittedName>
        <fullName evidence="8">Cytochrome C oxidase</fullName>
    </submittedName>
</protein>
<feature type="transmembrane region" description="Helical" evidence="7">
    <location>
        <begin position="28"/>
        <end position="51"/>
    </location>
</feature>
<dbReference type="RefSeq" id="WP_246790298.1">
    <property type="nucleotide sequence ID" value="NZ_CP015007.1"/>
</dbReference>
<feature type="transmembrane region" description="Helical" evidence="7">
    <location>
        <begin position="173"/>
        <end position="195"/>
    </location>
</feature>
<evidence type="ECO:0000256" key="1">
    <source>
        <dbReference type="ARBA" id="ARBA00004651"/>
    </source>
</evidence>
<keyword evidence="8" id="KW-0614">Plasmid</keyword>
<dbReference type="AlphaFoldDB" id="A0AAC8YWL5"/>
<accession>A0AAC8YWL5</accession>
<feature type="region of interest" description="Disordered" evidence="6">
    <location>
        <begin position="206"/>
        <end position="238"/>
    </location>
</feature>
<dbReference type="KEGG" id="aak:AA2016_6351"/>
<evidence type="ECO:0000256" key="7">
    <source>
        <dbReference type="SAM" id="Phobius"/>
    </source>
</evidence>
<organism evidence="8 9">
    <name type="scientific">Aminobacter aminovorans</name>
    <name type="common">Chelatobacter heintzii</name>
    <dbReference type="NCBI Taxonomy" id="83263"/>
    <lineage>
        <taxon>Bacteria</taxon>
        <taxon>Pseudomonadati</taxon>
        <taxon>Pseudomonadota</taxon>
        <taxon>Alphaproteobacteria</taxon>
        <taxon>Hyphomicrobiales</taxon>
        <taxon>Phyllobacteriaceae</taxon>
        <taxon>Aminobacter</taxon>
    </lineage>
</organism>
<dbReference type="EMBL" id="CP015007">
    <property type="protein sequence ID" value="AMS45246.1"/>
    <property type="molecule type" value="Genomic_DNA"/>
</dbReference>
<feature type="compositionally biased region" description="Polar residues" evidence="6">
    <location>
        <begin position="211"/>
        <end position="222"/>
    </location>
</feature>
<reference evidence="8 9" key="1">
    <citation type="submission" date="2016-03" db="EMBL/GenBank/DDBJ databases">
        <title>Complete genome of Aminobacter aminovorans KCTC 2477.</title>
        <authorList>
            <person name="Kim K.M."/>
        </authorList>
    </citation>
    <scope>NUCLEOTIDE SEQUENCE [LARGE SCALE GENOMIC DNA]</scope>
    <source>
        <strain evidence="8 9">KCTC 2477</strain>
        <plasmid evidence="8 9">pAA02</plasmid>
    </source>
</reference>
<keyword evidence="4 7" id="KW-1133">Transmembrane helix</keyword>
<evidence type="ECO:0000256" key="6">
    <source>
        <dbReference type="SAM" id="MobiDB-lite"/>
    </source>
</evidence>
<evidence type="ECO:0000256" key="3">
    <source>
        <dbReference type="ARBA" id="ARBA00022692"/>
    </source>
</evidence>
<dbReference type="GO" id="GO:0005886">
    <property type="term" value="C:plasma membrane"/>
    <property type="evidence" value="ECO:0007669"/>
    <property type="project" value="UniProtKB-SubCell"/>
</dbReference>
<keyword evidence="2" id="KW-1003">Cell membrane</keyword>
<name>A0AAC8YWL5_AMIAI</name>
<comment type="subcellular location">
    <subcellularLocation>
        <location evidence="1">Cell membrane</location>
        <topology evidence="1">Multi-pass membrane protein</topology>
    </subcellularLocation>
</comment>
<geneLocation type="plasmid" evidence="8 9">
    <name>pAA02</name>
</geneLocation>
<evidence type="ECO:0000313" key="9">
    <source>
        <dbReference type="Proteomes" id="UP000075755"/>
    </source>
</evidence>
<feature type="transmembrane region" description="Helical" evidence="7">
    <location>
        <begin position="101"/>
        <end position="117"/>
    </location>
</feature>
<dbReference type="InterPro" id="IPR019108">
    <property type="entry name" value="Caa3_assmbl_CtaG-rel"/>
</dbReference>
<sequence length="238" mass="25015">MRGLALTSGVAMLALIWLGPLLGPWRGSFAAHMLAHMGVIAIAAPLIALGLPQNWRPRHSMPLALPIVASLLELVAVWGWHAPVLRAAAETSPLVTATEQFIFLAVGLLLWSTSFAAPTEPRHVAVGTSALLLTSIHMTLLGALLGLSPRPLYGSGEVTCFGIVLDAGQDQQIGGVVMLMIGAVVYLAGGLFLMAHLVKPSPNAREFPPTAMSSTTSLNRQSLGAGARRQATRPDRAN</sequence>
<feature type="transmembrane region" description="Helical" evidence="7">
    <location>
        <begin position="124"/>
        <end position="147"/>
    </location>
</feature>
<gene>
    <name evidence="8" type="ORF">AA2016_6351</name>
</gene>
<keyword evidence="5 7" id="KW-0472">Membrane</keyword>
<evidence type="ECO:0000256" key="5">
    <source>
        <dbReference type="ARBA" id="ARBA00023136"/>
    </source>
</evidence>
<evidence type="ECO:0000313" key="8">
    <source>
        <dbReference type="EMBL" id="AMS45246.1"/>
    </source>
</evidence>
<keyword evidence="3 7" id="KW-0812">Transmembrane</keyword>
<proteinExistence type="predicted"/>
<feature type="transmembrane region" description="Helical" evidence="7">
    <location>
        <begin position="63"/>
        <end position="81"/>
    </location>
</feature>
<dbReference type="Proteomes" id="UP000075755">
    <property type="component" value="Plasmid pAA02"/>
</dbReference>
<dbReference type="Pfam" id="PF09678">
    <property type="entry name" value="Caa3_CtaG"/>
    <property type="match status" value="1"/>
</dbReference>
<evidence type="ECO:0000256" key="4">
    <source>
        <dbReference type="ARBA" id="ARBA00022989"/>
    </source>
</evidence>